<evidence type="ECO:0008006" key="3">
    <source>
        <dbReference type="Google" id="ProtNLM"/>
    </source>
</evidence>
<evidence type="ECO:0000313" key="2">
    <source>
        <dbReference type="Proteomes" id="UP000189818"/>
    </source>
</evidence>
<accession>A0A1T5DM16</accession>
<organism evidence="1 2">
    <name type="scientific">Rhizorhabdus histidinilytica</name>
    <dbReference type="NCBI Taxonomy" id="439228"/>
    <lineage>
        <taxon>Bacteria</taxon>
        <taxon>Pseudomonadati</taxon>
        <taxon>Pseudomonadota</taxon>
        <taxon>Alphaproteobacteria</taxon>
        <taxon>Sphingomonadales</taxon>
        <taxon>Sphingomonadaceae</taxon>
        <taxon>Rhizorhabdus</taxon>
    </lineage>
</organism>
<gene>
    <name evidence="1" type="ORF">SAMN06295920_105298</name>
</gene>
<proteinExistence type="predicted"/>
<evidence type="ECO:0000313" key="1">
    <source>
        <dbReference type="EMBL" id="SKB72739.1"/>
    </source>
</evidence>
<dbReference type="InterPro" id="IPR011990">
    <property type="entry name" value="TPR-like_helical_dom_sf"/>
</dbReference>
<reference evidence="2" key="1">
    <citation type="submission" date="2017-02" db="EMBL/GenBank/DDBJ databases">
        <authorList>
            <person name="Varghese N."/>
            <person name="Submissions S."/>
        </authorList>
    </citation>
    <scope>NUCLEOTIDE SEQUENCE [LARGE SCALE GENOMIC DNA]</scope>
    <source>
        <strain evidence="2">UM2</strain>
    </source>
</reference>
<protein>
    <recommendedName>
        <fullName evidence="3">Sel1 repeat family protein</fullName>
    </recommendedName>
</protein>
<dbReference type="OrthoDB" id="5321503at2"/>
<dbReference type="Gene3D" id="1.25.40.10">
    <property type="entry name" value="Tetratricopeptide repeat domain"/>
    <property type="match status" value="1"/>
</dbReference>
<keyword evidence="2" id="KW-1185">Reference proteome</keyword>
<dbReference type="RefSeq" id="WP_012048991.1">
    <property type="nucleotide sequence ID" value="NZ_FUYM01000005.1"/>
</dbReference>
<sequence>MGHSLKSHQFLTEARLRDAMAGDIDACFQLGVSFSAGADGCPLDLVAAHKWFNIAAIGGNLRAAECRAEIAEEMTAREVLEAQRQARAMLGFGNRLAA</sequence>
<dbReference type="EMBL" id="FUYM01000005">
    <property type="protein sequence ID" value="SKB72739.1"/>
    <property type="molecule type" value="Genomic_DNA"/>
</dbReference>
<dbReference type="STRING" id="439228.SAMN06295920_105298"/>
<dbReference type="Proteomes" id="UP000189818">
    <property type="component" value="Unassembled WGS sequence"/>
</dbReference>
<name>A0A1T5DM16_9SPHN</name>
<dbReference type="AlphaFoldDB" id="A0A1T5DM16"/>